<dbReference type="Pfam" id="PF00702">
    <property type="entry name" value="Hydrolase"/>
    <property type="match status" value="1"/>
</dbReference>
<dbReference type="Gene3D" id="3.40.50.1000">
    <property type="entry name" value="HAD superfamily/HAD-like"/>
    <property type="match status" value="1"/>
</dbReference>
<dbReference type="SFLD" id="SFLDS00003">
    <property type="entry name" value="Haloacid_Dehalogenase"/>
    <property type="match status" value="1"/>
</dbReference>
<dbReference type="SFLD" id="SFLDG01129">
    <property type="entry name" value="C1.5:_HAD__Beta-PGM__Phosphata"/>
    <property type="match status" value="1"/>
</dbReference>
<dbReference type="KEGG" id="rxy:Rxyl_0174"/>
<dbReference type="RefSeq" id="WP_011563170.1">
    <property type="nucleotide sequence ID" value="NC_008148.1"/>
</dbReference>
<dbReference type="PRINTS" id="PR00413">
    <property type="entry name" value="HADHALOGNASE"/>
</dbReference>
<dbReference type="SFLD" id="SFLDG01135">
    <property type="entry name" value="C1.5.6:_HAD__Beta-PGM__Phospha"/>
    <property type="match status" value="1"/>
</dbReference>
<dbReference type="AlphaFoldDB" id="Q1AZM6"/>
<dbReference type="GO" id="GO:0005829">
    <property type="term" value="C:cytosol"/>
    <property type="evidence" value="ECO:0007669"/>
    <property type="project" value="TreeGrafter"/>
</dbReference>
<proteinExistence type="predicted"/>
<dbReference type="NCBIfam" id="TIGR01549">
    <property type="entry name" value="HAD-SF-IA-v1"/>
    <property type="match status" value="1"/>
</dbReference>
<dbReference type="InterPro" id="IPR036412">
    <property type="entry name" value="HAD-like_sf"/>
</dbReference>
<dbReference type="HOGENOM" id="CLU_045011_19_2_11"/>
<sequence>MARAVVLDVDGTLMDTNYLHVEAWARAFDQVGYRVPRARVHRQIGKGSDKLVPEFIPAGDKAAAEEADRLHGELFMQMQRYALPLPGARELVDALSRRGYSVWFVTSAKPEELEEYLRLLETEGRLSGIVNSADVENSKPAPDIFELALERAGVSPEETVAVGDAVWDVQAARAAGVRTVAVLTGGAFSARELEEAGAEEVYEDCAALLEAGFPE</sequence>
<dbReference type="Gene3D" id="1.10.150.240">
    <property type="entry name" value="Putative phosphatase, domain 2"/>
    <property type="match status" value="1"/>
</dbReference>
<name>Q1AZM6_RUBXD</name>
<dbReference type="InterPro" id="IPR023214">
    <property type="entry name" value="HAD_sf"/>
</dbReference>
<dbReference type="NCBIfam" id="TIGR01509">
    <property type="entry name" value="HAD-SF-IA-v3"/>
    <property type="match status" value="1"/>
</dbReference>
<dbReference type="GO" id="GO:0008967">
    <property type="term" value="F:phosphoglycolate phosphatase activity"/>
    <property type="evidence" value="ECO:0007669"/>
    <property type="project" value="TreeGrafter"/>
</dbReference>
<accession>Q1AZM6</accession>
<dbReference type="InterPro" id="IPR050155">
    <property type="entry name" value="HAD-like_hydrolase_sf"/>
</dbReference>
<dbReference type="SUPFAM" id="SSF56784">
    <property type="entry name" value="HAD-like"/>
    <property type="match status" value="1"/>
</dbReference>
<dbReference type="InterPro" id="IPR006439">
    <property type="entry name" value="HAD-SF_hydro_IA"/>
</dbReference>
<keyword evidence="2" id="KW-1185">Reference proteome</keyword>
<dbReference type="InterPro" id="IPR023198">
    <property type="entry name" value="PGP-like_dom2"/>
</dbReference>
<evidence type="ECO:0000313" key="2">
    <source>
        <dbReference type="Proteomes" id="UP000006637"/>
    </source>
</evidence>
<dbReference type="EMBL" id="CP000386">
    <property type="protein sequence ID" value="ABG03152.1"/>
    <property type="molecule type" value="Genomic_DNA"/>
</dbReference>
<dbReference type="OrthoDB" id="9793014at2"/>
<dbReference type="PANTHER" id="PTHR43434:SF16">
    <property type="entry name" value="BLL8046 PROTEIN"/>
    <property type="match status" value="1"/>
</dbReference>
<dbReference type="Proteomes" id="UP000006637">
    <property type="component" value="Chromosome"/>
</dbReference>
<dbReference type="eggNOG" id="COG0546">
    <property type="taxonomic scope" value="Bacteria"/>
</dbReference>
<dbReference type="PhylomeDB" id="Q1AZM6"/>
<gene>
    <name evidence="1" type="ordered locus">Rxyl_0174</name>
</gene>
<dbReference type="GO" id="GO:0006281">
    <property type="term" value="P:DNA repair"/>
    <property type="evidence" value="ECO:0007669"/>
    <property type="project" value="TreeGrafter"/>
</dbReference>
<protein>
    <submittedName>
        <fullName evidence="1">HAD-superfamily hydrolase subfamily IA, variant 3</fullName>
    </submittedName>
</protein>
<evidence type="ECO:0000313" key="1">
    <source>
        <dbReference type="EMBL" id="ABG03152.1"/>
    </source>
</evidence>
<dbReference type="STRING" id="266117.Rxyl_0174"/>
<reference evidence="1 2" key="1">
    <citation type="submission" date="2006-06" db="EMBL/GenBank/DDBJ databases">
        <title>Complete sequence of Rubrobacter xylanophilus DSM 9941.</title>
        <authorList>
            <consortium name="US DOE Joint Genome Institute"/>
            <person name="Copeland A."/>
            <person name="Lucas S."/>
            <person name="Lapidus A."/>
            <person name="Barry K."/>
            <person name="Detter J.C."/>
            <person name="Glavina del Rio T."/>
            <person name="Hammon N."/>
            <person name="Israni S."/>
            <person name="Dalin E."/>
            <person name="Tice H."/>
            <person name="Pitluck S."/>
            <person name="Munk A.C."/>
            <person name="Brettin T."/>
            <person name="Bruce D."/>
            <person name="Han C."/>
            <person name="Tapia R."/>
            <person name="Gilna P."/>
            <person name="Schmutz J."/>
            <person name="Larimer F."/>
            <person name="Land M."/>
            <person name="Hauser L."/>
            <person name="Kyrpides N."/>
            <person name="Lykidis A."/>
            <person name="da Costa M.S."/>
            <person name="Rainey F.A."/>
            <person name="Empadinhas N."/>
            <person name="Jolivet E."/>
            <person name="Battista J.R."/>
            <person name="Richardson P."/>
        </authorList>
    </citation>
    <scope>NUCLEOTIDE SEQUENCE [LARGE SCALE GENOMIC DNA]</scope>
    <source>
        <strain evidence="2">DSM 9941 / NBRC 16129 / PRD-1</strain>
    </source>
</reference>
<keyword evidence="1" id="KW-0378">Hydrolase</keyword>
<organism evidence="1 2">
    <name type="scientific">Rubrobacter xylanophilus (strain DSM 9941 / JCM 11954 / NBRC 16129 / PRD-1)</name>
    <dbReference type="NCBI Taxonomy" id="266117"/>
    <lineage>
        <taxon>Bacteria</taxon>
        <taxon>Bacillati</taxon>
        <taxon>Actinomycetota</taxon>
        <taxon>Rubrobacteria</taxon>
        <taxon>Rubrobacterales</taxon>
        <taxon>Rubrobacteraceae</taxon>
        <taxon>Rubrobacter</taxon>
    </lineage>
</organism>
<dbReference type="PANTHER" id="PTHR43434">
    <property type="entry name" value="PHOSPHOGLYCOLATE PHOSPHATASE"/>
    <property type="match status" value="1"/>
</dbReference>